<evidence type="ECO:0000313" key="7">
    <source>
        <dbReference type="Proteomes" id="UP000236449"/>
    </source>
</evidence>
<accession>A0A2J8I541</accession>
<evidence type="ECO:0000313" key="6">
    <source>
        <dbReference type="EMBL" id="PNI05601.1"/>
    </source>
</evidence>
<comment type="similarity">
    <text evidence="1">Belongs to the LysR transcriptional regulatory family.</text>
</comment>
<proteinExistence type="inferred from homology"/>
<dbReference type="Pfam" id="PF00126">
    <property type="entry name" value="HTH_1"/>
    <property type="match status" value="1"/>
</dbReference>
<dbReference type="Pfam" id="PF03466">
    <property type="entry name" value="LysR_substrate"/>
    <property type="match status" value="1"/>
</dbReference>
<dbReference type="Proteomes" id="UP000236449">
    <property type="component" value="Unassembled WGS sequence"/>
</dbReference>
<dbReference type="InterPro" id="IPR036388">
    <property type="entry name" value="WH-like_DNA-bd_sf"/>
</dbReference>
<dbReference type="Gene3D" id="1.10.10.10">
    <property type="entry name" value="Winged helix-like DNA-binding domain superfamily/Winged helix DNA-binding domain"/>
    <property type="match status" value="1"/>
</dbReference>
<evidence type="ECO:0000259" key="5">
    <source>
        <dbReference type="PROSITE" id="PS50931"/>
    </source>
</evidence>
<dbReference type="InterPro" id="IPR058163">
    <property type="entry name" value="LysR-type_TF_proteobact-type"/>
</dbReference>
<dbReference type="PROSITE" id="PS50931">
    <property type="entry name" value="HTH_LYSR"/>
    <property type="match status" value="1"/>
</dbReference>
<dbReference type="SUPFAM" id="SSF46785">
    <property type="entry name" value="Winged helix' DNA-binding domain"/>
    <property type="match status" value="1"/>
</dbReference>
<gene>
    <name evidence="6" type="ORF">C1N32_05740</name>
</gene>
<dbReference type="CDD" id="cd08471">
    <property type="entry name" value="PBP2_CrgA_like_2"/>
    <property type="match status" value="1"/>
</dbReference>
<keyword evidence="2" id="KW-0805">Transcription regulation</keyword>
<dbReference type="GO" id="GO:0043565">
    <property type="term" value="F:sequence-specific DNA binding"/>
    <property type="evidence" value="ECO:0007669"/>
    <property type="project" value="TreeGrafter"/>
</dbReference>
<sequence length="299" mass="33053">MDKLEAMRIFVEVAKESSFVAASRTLNISPPAVTRSINHLETTLGVRLLNRTTRNVRLTDSGVRFFEDAKRILEDVDSAISSVAGKYREPSGVLSITAPVLFGQIHITPILTEYLQKNGLVTVRAEFFDRNSNLLEEGLDVAIRIGKLSDSSSYATQVGLVQKVVCASPSYLEKHGEPKHPSDLKNHEIVQASMVEASTTWIFNSAGREENTKVMPRLYCSQNGTALATVENGLGITRLMSYQVGEQLKKGSLIRVLQEYEPSPLPVNILYLEKRQSNAKVSSFVELAKIRLSESLNNG</sequence>
<organism evidence="6 7">
    <name type="scientific">Vibrio diazotrophicus</name>
    <dbReference type="NCBI Taxonomy" id="685"/>
    <lineage>
        <taxon>Bacteria</taxon>
        <taxon>Pseudomonadati</taxon>
        <taxon>Pseudomonadota</taxon>
        <taxon>Gammaproteobacteria</taxon>
        <taxon>Vibrionales</taxon>
        <taxon>Vibrionaceae</taxon>
        <taxon>Vibrio</taxon>
    </lineage>
</organism>
<keyword evidence="4" id="KW-0804">Transcription</keyword>
<keyword evidence="3" id="KW-0238">DNA-binding</keyword>
<dbReference type="EMBL" id="POSK01000003">
    <property type="protein sequence ID" value="PNI05601.1"/>
    <property type="molecule type" value="Genomic_DNA"/>
</dbReference>
<dbReference type="InterPro" id="IPR000847">
    <property type="entry name" value="LysR_HTH_N"/>
</dbReference>
<dbReference type="PANTHER" id="PTHR30537:SF5">
    <property type="entry name" value="HTH-TYPE TRANSCRIPTIONAL ACTIVATOR TTDR-RELATED"/>
    <property type="match status" value="1"/>
</dbReference>
<dbReference type="PANTHER" id="PTHR30537">
    <property type="entry name" value="HTH-TYPE TRANSCRIPTIONAL REGULATOR"/>
    <property type="match status" value="1"/>
</dbReference>
<feature type="domain" description="HTH lysR-type" evidence="5">
    <location>
        <begin position="1"/>
        <end position="59"/>
    </location>
</feature>
<dbReference type="AlphaFoldDB" id="A0A2J8I541"/>
<evidence type="ECO:0000256" key="2">
    <source>
        <dbReference type="ARBA" id="ARBA00023015"/>
    </source>
</evidence>
<evidence type="ECO:0000256" key="4">
    <source>
        <dbReference type="ARBA" id="ARBA00023163"/>
    </source>
</evidence>
<dbReference type="PRINTS" id="PR00039">
    <property type="entry name" value="HTHLYSR"/>
</dbReference>
<comment type="caution">
    <text evidence="6">The sequence shown here is derived from an EMBL/GenBank/DDBJ whole genome shotgun (WGS) entry which is preliminary data.</text>
</comment>
<reference evidence="6 7" key="1">
    <citation type="submission" date="2018-01" db="EMBL/GenBank/DDBJ databases">
        <title>Draft genome sequences of six Vibrio diazotrophicus strains isolated from deep-sea sediments of the Baltic Sea.</title>
        <authorList>
            <person name="Castillo D."/>
            <person name="Vandieken V."/>
            <person name="Chiang O."/>
            <person name="Middelboe M."/>
        </authorList>
    </citation>
    <scope>NUCLEOTIDE SEQUENCE [LARGE SCALE GENOMIC DNA]</scope>
    <source>
        <strain evidence="6 7">60.27F</strain>
    </source>
</reference>
<dbReference type="GO" id="GO:0006351">
    <property type="term" value="P:DNA-templated transcription"/>
    <property type="evidence" value="ECO:0007669"/>
    <property type="project" value="TreeGrafter"/>
</dbReference>
<dbReference type="OrthoDB" id="9815676at2"/>
<dbReference type="GO" id="GO:0003700">
    <property type="term" value="F:DNA-binding transcription factor activity"/>
    <property type="evidence" value="ECO:0007669"/>
    <property type="project" value="InterPro"/>
</dbReference>
<dbReference type="InterPro" id="IPR036390">
    <property type="entry name" value="WH_DNA-bd_sf"/>
</dbReference>
<protein>
    <submittedName>
        <fullName evidence="6">LysR family transcriptional regulator</fullName>
    </submittedName>
</protein>
<dbReference type="Gene3D" id="3.40.190.290">
    <property type="match status" value="1"/>
</dbReference>
<dbReference type="FunFam" id="1.10.10.10:FF:000001">
    <property type="entry name" value="LysR family transcriptional regulator"/>
    <property type="match status" value="1"/>
</dbReference>
<dbReference type="InterPro" id="IPR005119">
    <property type="entry name" value="LysR_subst-bd"/>
</dbReference>
<evidence type="ECO:0000256" key="3">
    <source>
        <dbReference type="ARBA" id="ARBA00023125"/>
    </source>
</evidence>
<evidence type="ECO:0000256" key="1">
    <source>
        <dbReference type="ARBA" id="ARBA00009437"/>
    </source>
</evidence>
<dbReference type="SUPFAM" id="SSF53850">
    <property type="entry name" value="Periplasmic binding protein-like II"/>
    <property type="match status" value="1"/>
</dbReference>
<dbReference type="RefSeq" id="WP_102965668.1">
    <property type="nucleotide sequence ID" value="NZ_POSK01000003.1"/>
</dbReference>
<name>A0A2J8I541_VIBDI</name>